<evidence type="ECO:0000313" key="4">
    <source>
        <dbReference type="Proteomes" id="UP000634136"/>
    </source>
</evidence>
<accession>A0A834WCK1</accession>
<protein>
    <submittedName>
        <fullName evidence="3">Retrovirus-related Pol polyprotein from transposon TNT 1-94</fullName>
    </submittedName>
</protein>
<dbReference type="Pfam" id="PF22936">
    <property type="entry name" value="Pol_BBD"/>
    <property type="match status" value="1"/>
</dbReference>
<organism evidence="3 4">
    <name type="scientific">Senna tora</name>
    <dbReference type="NCBI Taxonomy" id="362788"/>
    <lineage>
        <taxon>Eukaryota</taxon>
        <taxon>Viridiplantae</taxon>
        <taxon>Streptophyta</taxon>
        <taxon>Embryophyta</taxon>
        <taxon>Tracheophyta</taxon>
        <taxon>Spermatophyta</taxon>
        <taxon>Magnoliopsida</taxon>
        <taxon>eudicotyledons</taxon>
        <taxon>Gunneridae</taxon>
        <taxon>Pentapetalae</taxon>
        <taxon>rosids</taxon>
        <taxon>fabids</taxon>
        <taxon>Fabales</taxon>
        <taxon>Fabaceae</taxon>
        <taxon>Caesalpinioideae</taxon>
        <taxon>Cassia clade</taxon>
        <taxon>Senna</taxon>
    </lineage>
</organism>
<feature type="domain" description="Retrovirus-related Pol polyprotein from transposon TNT 1-94-like beta-barrel" evidence="2">
    <location>
        <begin position="80"/>
        <end position="128"/>
    </location>
</feature>
<comment type="caution">
    <text evidence="3">The sequence shown here is derived from an EMBL/GenBank/DDBJ whole genome shotgun (WGS) entry which is preliminary data.</text>
</comment>
<feature type="region of interest" description="Disordered" evidence="1">
    <location>
        <begin position="16"/>
        <end position="42"/>
    </location>
</feature>
<sequence>MFSRNTVVFGTMTSTVDSSSFTPEHSALTTRGPPRSPSSAAHHVETIDSQPFSQNEIEFHQKLFGQSSTSSGMPSMGYITQSVKIPDGTMVKVSGIGSVKISANLTLLNVLHVLTLTCNLLSVSKLTRGNHCAANFKSHACSFEDLASGKMIGSAKECNGLYLLGPINFPAFHKIVLSVTCLPDILL</sequence>
<feature type="compositionally biased region" description="Polar residues" evidence="1">
    <location>
        <begin position="16"/>
        <end position="29"/>
    </location>
</feature>
<reference evidence="3" key="1">
    <citation type="submission" date="2020-09" db="EMBL/GenBank/DDBJ databases">
        <title>Genome-Enabled Discovery of Anthraquinone Biosynthesis in Senna tora.</title>
        <authorList>
            <person name="Kang S.-H."/>
            <person name="Pandey R.P."/>
            <person name="Lee C.-M."/>
            <person name="Sim J.-S."/>
            <person name="Jeong J.-T."/>
            <person name="Choi B.-S."/>
            <person name="Jung M."/>
            <person name="Ginzburg D."/>
            <person name="Zhao K."/>
            <person name="Won S.Y."/>
            <person name="Oh T.-J."/>
            <person name="Yu Y."/>
            <person name="Kim N.-H."/>
            <person name="Lee O.R."/>
            <person name="Lee T.-H."/>
            <person name="Bashyal P."/>
            <person name="Kim T.-S."/>
            <person name="Lee W.-H."/>
            <person name="Kawkins C."/>
            <person name="Kim C.-K."/>
            <person name="Kim J.S."/>
            <person name="Ahn B.O."/>
            <person name="Rhee S.Y."/>
            <person name="Sohng J.K."/>
        </authorList>
    </citation>
    <scope>NUCLEOTIDE SEQUENCE</scope>
    <source>
        <tissue evidence="3">Leaf</tissue>
    </source>
</reference>
<name>A0A834WCK1_9FABA</name>
<gene>
    <name evidence="3" type="ORF">G2W53_033185</name>
</gene>
<dbReference type="InterPro" id="IPR054722">
    <property type="entry name" value="PolX-like_BBD"/>
</dbReference>
<dbReference type="EMBL" id="JAAIUW010000010">
    <property type="protein sequence ID" value="KAF7812209.1"/>
    <property type="molecule type" value="Genomic_DNA"/>
</dbReference>
<proteinExistence type="predicted"/>
<dbReference type="AlphaFoldDB" id="A0A834WCK1"/>
<evidence type="ECO:0000313" key="3">
    <source>
        <dbReference type="EMBL" id="KAF7812209.1"/>
    </source>
</evidence>
<dbReference type="OrthoDB" id="1938972at2759"/>
<evidence type="ECO:0000256" key="1">
    <source>
        <dbReference type="SAM" id="MobiDB-lite"/>
    </source>
</evidence>
<keyword evidence="4" id="KW-1185">Reference proteome</keyword>
<dbReference type="Proteomes" id="UP000634136">
    <property type="component" value="Unassembled WGS sequence"/>
</dbReference>
<evidence type="ECO:0000259" key="2">
    <source>
        <dbReference type="Pfam" id="PF22936"/>
    </source>
</evidence>